<dbReference type="EMBL" id="JACYXC010000001">
    <property type="protein sequence ID" value="MBH5336062.1"/>
    <property type="molecule type" value="Genomic_DNA"/>
</dbReference>
<evidence type="ECO:0000313" key="1">
    <source>
        <dbReference type="EMBL" id="MBH5336062.1"/>
    </source>
</evidence>
<reference evidence="1 2" key="1">
    <citation type="submission" date="2020-09" db="EMBL/GenBank/DDBJ databases">
        <title>Biosynthesis of the nuclear factor of activated T cells inhibitor NFAT-133 and its congeners in Streptomyces pactum.</title>
        <authorList>
            <person name="Zhou W."/>
            <person name="Posri P."/>
            <person name="Abugrain M.E."/>
            <person name="Weisberg A.J."/>
            <person name="Chang J.H."/>
            <person name="Mahmud T."/>
        </authorList>
    </citation>
    <scope>NUCLEOTIDE SEQUENCE [LARGE SCALE GENOMIC DNA]</scope>
    <source>
        <strain evidence="1 2">ATCC 27456</strain>
    </source>
</reference>
<dbReference type="RefSeq" id="WP_197989525.1">
    <property type="nucleotide sequence ID" value="NZ_JACYXC010000001.1"/>
</dbReference>
<keyword evidence="2" id="KW-1185">Reference proteome</keyword>
<accession>A0ABS0NLU0</accession>
<organism evidence="1 2">
    <name type="scientific">Streptomyces pactum</name>
    <dbReference type="NCBI Taxonomy" id="68249"/>
    <lineage>
        <taxon>Bacteria</taxon>
        <taxon>Bacillati</taxon>
        <taxon>Actinomycetota</taxon>
        <taxon>Actinomycetes</taxon>
        <taxon>Kitasatosporales</taxon>
        <taxon>Streptomycetaceae</taxon>
        <taxon>Streptomyces</taxon>
    </lineage>
</organism>
<proteinExistence type="predicted"/>
<gene>
    <name evidence="1" type="ORF">IHE55_15205</name>
</gene>
<name>A0ABS0NLU0_9ACTN</name>
<evidence type="ECO:0000313" key="2">
    <source>
        <dbReference type="Proteomes" id="UP000807371"/>
    </source>
</evidence>
<protein>
    <submittedName>
        <fullName evidence="1">Uncharacterized protein</fullName>
    </submittedName>
</protein>
<sequence>MRHLLISRPSTVLQPAWWCRLTVHSRHPGDTRATTVTHLAHEPSSALIWLRTQLRVVLHLMSPDDARAAFRWLDHGQALALLTLRAGDPLSLSGRSGAVRVELTAHPVLPLPRPTACAYRAATPRAGVDPGHRTHR</sequence>
<dbReference type="Proteomes" id="UP000807371">
    <property type="component" value="Unassembled WGS sequence"/>
</dbReference>
<comment type="caution">
    <text evidence="1">The sequence shown here is derived from an EMBL/GenBank/DDBJ whole genome shotgun (WGS) entry which is preliminary data.</text>
</comment>